<evidence type="ECO:0000313" key="8">
    <source>
        <dbReference type="EMBL" id="MFD1264371.1"/>
    </source>
</evidence>
<keyword evidence="4" id="KW-0472">Membrane</keyword>
<proteinExistence type="inferred from homology"/>
<dbReference type="Pfam" id="PF08085">
    <property type="entry name" value="Entericidin"/>
    <property type="match status" value="1"/>
</dbReference>
<name>A0ABW3WEK2_9RHOO</name>
<dbReference type="EMBL" id="JBHTMC010000024">
    <property type="protein sequence ID" value="MFD1264371.1"/>
    <property type="molecule type" value="Genomic_DNA"/>
</dbReference>
<gene>
    <name evidence="8" type="ORF">ACFQ4M_12325</name>
</gene>
<dbReference type="PROSITE" id="PS51257">
    <property type="entry name" value="PROKAR_LIPOPROTEIN"/>
    <property type="match status" value="1"/>
</dbReference>
<dbReference type="Proteomes" id="UP001597158">
    <property type="component" value="Unassembled WGS sequence"/>
</dbReference>
<comment type="caution">
    <text evidence="8">The sequence shown here is derived from an EMBL/GenBank/DDBJ whole genome shotgun (WGS) entry which is preliminary data.</text>
</comment>
<organism evidence="8 9">
    <name type="scientific">Thauera mechernichensis</name>
    <dbReference type="NCBI Taxonomy" id="82788"/>
    <lineage>
        <taxon>Bacteria</taxon>
        <taxon>Pseudomonadati</taxon>
        <taxon>Pseudomonadota</taxon>
        <taxon>Betaproteobacteria</taxon>
        <taxon>Rhodocyclales</taxon>
        <taxon>Zoogloeaceae</taxon>
        <taxon>Thauera</taxon>
    </lineage>
</organism>
<keyword evidence="9" id="KW-1185">Reference proteome</keyword>
<evidence type="ECO:0000256" key="7">
    <source>
        <dbReference type="SAM" id="SignalP"/>
    </source>
</evidence>
<evidence type="ECO:0000256" key="6">
    <source>
        <dbReference type="ARBA" id="ARBA00023288"/>
    </source>
</evidence>
<reference evidence="9" key="1">
    <citation type="journal article" date="2019" name="Int. J. Syst. Evol. Microbiol.">
        <title>The Global Catalogue of Microorganisms (GCM) 10K type strain sequencing project: providing services to taxonomists for standard genome sequencing and annotation.</title>
        <authorList>
            <consortium name="The Broad Institute Genomics Platform"/>
            <consortium name="The Broad Institute Genome Sequencing Center for Infectious Disease"/>
            <person name="Wu L."/>
            <person name="Ma J."/>
        </authorList>
    </citation>
    <scope>NUCLEOTIDE SEQUENCE [LARGE SCALE GENOMIC DNA]</scope>
    <source>
        <strain evidence="9">CCUG 48884</strain>
    </source>
</reference>
<keyword evidence="5" id="KW-0564">Palmitate</keyword>
<evidence type="ECO:0000313" key="9">
    <source>
        <dbReference type="Proteomes" id="UP001597158"/>
    </source>
</evidence>
<dbReference type="RefSeq" id="WP_002923779.1">
    <property type="nucleotide sequence ID" value="NZ_JARQZE010000002.1"/>
</dbReference>
<evidence type="ECO:0000256" key="4">
    <source>
        <dbReference type="ARBA" id="ARBA00023136"/>
    </source>
</evidence>
<accession>A0ABW3WEK2</accession>
<keyword evidence="3 7" id="KW-0732">Signal</keyword>
<feature type="chain" id="PRO_5046322401" evidence="7">
    <location>
        <begin position="20"/>
        <end position="43"/>
    </location>
</feature>
<evidence type="ECO:0000256" key="3">
    <source>
        <dbReference type="ARBA" id="ARBA00022729"/>
    </source>
</evidence>
<protein>
    <submittedName>
        <fullName evidence="8">Entericidin A/B family lipoprotein</fullName>
    </submittedName>
</protein>
<dbReference type="InterPro" id="IPR012556">
    <property type="entry name" value="Entericidin"/>
</dbReference>
<evidence type="ECO:0000256" key="2">
    <source>
        <dbReference type="ARBA" id="ARBA00022475"/>
    </source>
</evidence>
<keyword evidence="6 8" id="KW-0449">Lipoprotein</keyword>
<keyword evidence="2" id="KW-1003">Cell membrane</keyword>
<evidence type="ECO:0000256" key="5">
    <source>
        <dbReference type="ARBA" id="ARBA00023139"/>
    </source>
</evidence>
<evidence type="ECO:0000256" key="1">
    <source>
        <dbReference type="ARBA" id="ARBA00010296"/>
    </source>
</evidence>
<feature type="signal peptide" evidence="7">
    <location>
        <begin position="1"/>
        <end position="19"/>
    </location>
</feature>
<sequence length="43" mass="4403">MKRTIASLCAAVFAVLALGACNTVQGIGKDIEKGGEAIQRAVK</sequence>
<comment type="similarity">
    <text evidence="1">Belongs to the EcnA/EcnB lipoprotein family.</text>
</comment>